<dbReference type="RefSeq" id="WP_238275920.1">
    <property type="nucleotide sequence ID" value="NZ_BPQL01000011.1"/>
</dbReference>
<sequence>MPLALPFGVHPSRNLPRLAGIAWTCALALALFGLPVLSIAENRLALGRPVLGLQALGWQAWLILALGVAGLVIPSRQASGWRSGFAVAVFALTILVLGTGLGRGAMQALVGFPPAARARLDGGAWLALALLAGGLGLALRRARAPWLGRATVAALVLGVVLLARSGAVDALSLAVEYAARRQTVNAAIGEHLALSGAALALALAGAVLLSLWRRGQGLVAIVLSGIQVVPAVALLGGLVALTGGLLRAAPALRDLGVSALGAVPAIVAIAAYLLLPLWRGLALALRSPDAATLEAAGALGLTPTQTLFGVRLPLGAPILVAALRVAAVQAVGLATLGALVGAGGLGRIVFDGMAQFAPDLILLGAIPVITLSLGAEIGLSRIEAAVRRRWHA</sequence>
<accession>A0ABV2L100</accession>
<evidence type="ECO:0000256" key="2">
    <source>
        <dbReference type="ARBA" id="ARBA00022448"/>
    </source>
</evidence>
<comment type="subcellular location">
    <subcellularLocation>
        <location evidence="1 6">Cell membrane</location>
        <topology evidence="1 6">Multi-pass membrane protein</topology>
    </subcellularLocation>
</comment>
<feature type="domain" description="ABC transmembrane type-1" evidence="7">
    <location>
        <begin position="188"/>
        <end position="379"/>
    </location>
</feature>
<feature type="transmembrane region" description="Helical" evidence="6">
    <location>
        <begin position="218"/>
        <end position="243"/>
    </location>
</feature>
<keyword evidence="9" id="KW-1185">Reference proteome</keyword>
<evidence type="ECO:0000256" key="3">
    <source>
        <dbReference type="ARBA" id="ARBA00022692"/>
    </source>
</evidence>
<keyword evidence="4 6" id="KW-1133">Transmembrane helix</keyword>
<dbReference type="EMBL" id="JBEPMM010000002">
    <property type="protein sequence ID" value="MET3691497.1"/>
    <property type="molecule type" value="Genomic_DNA"/>
</dbReference>
<name>A0ABV2L100_9HYPH</name>
<protein>
    <submittedName>
        <fullName evidence="8">Osmoprotectant transport system permease protein</fullName>
    </submittedName>
</protein>
<feature type="transmembrane region" description="Helical" evidence="6">
    <location>
        <begin position="318"/>
        <end position="340"/>
    </location>
</feature>
<evidence type="ECO:0000256" key="5">
    <source>
        <dbReference type="ARBA" id="ARBA00023136"/>
    </source>
</evidence>
<feature type="transmembrane region" description="Helical" evidence="6">
    <location>
        <begin position="192"/>
        <end position="211"/>
    </location>
</feature>
<evidence type="ECO:0000313" key="8">
    <source>
        <dbReference type="EMBL" id="MET3691497.1"/>
    </source>
</evidence>
<evidence type="ECO:0000259" key="7">
    <source>
        <dbReference type="PROSITE" id="PS50928"/>
    </source>
</evidence>
<evidence type="ECO:0000313" key="9">
    <source>
        <dbReference type="Proteomes" id="UP001549145"/>
    </source>
</evidence>
<dbReference type="SUPFAM" id="SSF161098">
    <property type="entry name" value="MetI-like"/>
    <property type="match status" value="1"/>
</dbReference>
<dbReference type="InterPro" id="IPR051204">
    <property type="entry name" value="ABC_transp_perm/SBD"/>
</dbReference>
<organism evidence="8 9">
    <name type="scientific">Methylobacterium goesingense</name>
    <dbReference type="NCBI Taxonomy" id="243690"/>
    <lineage>
        <taxon>Bacteria</taxon>
        <taxon>Pseudomonadati</taxon>
        <taxon>Pseudomonadota</taxon>
        <taxon>Alphaproteobacteria</taxon>
        <taxon>Hyphomicrobiales</taxon>
        <taxon>Methylobacteriaceae</taxon>
        <taxon>Methylobacterium</taxon>
    </lineage>
</organism>
<gene>
    <name evidence="8" type="ORF">ABID43_001022</name>
</gene>
<dbReference type="PANTHER" id="PTHR30177">
    <property type="entry name" value="GLYCINE BETAINE/L-PROLINE TRANSPORT SYSTEM PERMEASE PROTEIN PROW"/>
    <property type="match status" value="1"/>
</dbReference>
<keyword evidence="2 6" id="KW-0813">Transport</keyword>
<keyword evidence="3 6" id="KW-0812">Transmembrane</keyword>
<dbReference type="InterPro" id="IPR000515">
    <property type="entry name" value="MetI-like"/>
</dbReference>
<feature type="transmembrane region" description="Helical" evidence="6">
    <location>
        <begin position="360"/>
        <end position="379"/>
    </location>
</feature>
<comment type="caution">
    <text evidence="8">The sequence shown here is derived from an EMBL/GenBank/DDBJ whole genome shotgun (WGS) entry which is preliminary data.</text>
</comment>
<keyword evidence="5 6" id="KW-0472">Membrane</keyword>
<dbReference type="Proteomes" id="UP001549145">
    <property type="component" value="Unassembled WGS sequence"/>
</dbReference>
<reference evidence="8 9" key="1">
    <citation type="submission" date="2024-06" db="EMBL/GenBank/DDBJ databases">
        <title>Genomic Encyclopedia of Type Strains, Phase IV (KMG-IV): sequencing the most valuable type-strain genomes for metagenomic binning, comparative biology and taxonomic classification.</title>
        <authorList>
            <person name="Goeker M."/>
        </authorList>
    </citation>
    <scope>NUCLEOTIDE SEQUENCE [LARGE SCALE GENOMIC DNA]</scope>
    <source>
        <strain evidence="8 9">DSM 21331</strain>
    </source>
</reference>
<feature type="transmembrane region" description="Helical" evidence="6">
    <location>
        <begin position="52"/>
        <end position="73"/>
    </location>
</feature>
<comment type="similarity">
    <text evidence="6">Belongs to the binding-protein-dependent transport system permease family.</text>
</comment>
<feature type="transmembrane region" description="Helical" evidence="6">
    <location>
        <begin position="146"/>
        <end position="163"/>
    </location>
</feature>
<proteinExistence type="inferred from homology"/>
<dbReference type="PROSITE" id="PS50928">
    <property type="entry name" value="ABC_TM1"/>
    <property type="match status" value="1"/>
</dbReference>
<dbReference type="PANTHER" id="PTHR30177:SF30">
    <property type="entry name" value="GLYCINE BETAINE UPTAKE SYSTEM PERMEASE PROTEIN YEHY"/>
    <property type="match status" value="1"/>
</dbReference>
<evidence type="ECO:0000256" key="1">
    <source>
        <dbReference type="ARBA" id="ARBA00004651"/>
    </source>
</evidence>
<feature type="transmembrane region" description="Helical" evidence="6">
    <location>
        <begin position="85"/>
        <end position="102"/>
    </location>
</feature>
<evidence type="ECO:0000256" key="6">
    <source>
        <dbReference type="RuleBase" id="RU363032"/>
    </source>
</evidence>
<feature type="transmembrane region" description="Helical" evidence="6">
    <location>
        <begin position="21"/>
        <end position="40"/>
    </location>
</feature>
<dbReference type="InterPro" id="IPR035906">
    <property type="entry name" value="MetI-like_sf"/>
</dbReference>
<feature type="transmembrane region" description="Helical" evidence="6">
    <location>
        <begin position="122"/>
        <end position="139"/>
    </location>
</feature>
<dbReference type="Pfam" id="PF00528">
    <property type="entry name" value="BPD_transp_1"/>
    <property type="match status" value="1"/>
</dbReference>
<evidence type="ECO:0000256" key="4">
    <source>
        <dbReference type="ARBA" id="ARBA00022989"/>
    </source>
</evidence>
<feature type="transmembrane region" description="Helical" evidence="6">
    <location>
        <begin position="255"/>
        <end position="278"/>
    </location>
</feature>
<dbReference type="Gene3D" id="1.10.3720.10">
    <property type="entry name" value="MetI-like"/>
    <property type="match status" value="1"/>
</dbReference>